<dbReference type="Proteomes" id="UP000534286">
    <property type="component" value="Unassembled WGS sequence"/>
</dbReference>
<dbReference type="RefSeq" id="WP_184758172.1">
    <property type="nucleotide sequence ID" value="NZ_BAABEK010000003.1"/>
</dbReference>
<evidence type="ECO:0000313" key="2">
    <source>
        <dbReference type="Proteomes" id="UP000534286"/>
    </source>
</evidence>
<accession>A0A7W7S1T4</accession>
<sequence length="64" mass="6451">MRSSDEQNPAGYPEQVRTGVARTVQGSGGAAVPGLSDPVVHAAAVASAAEVIEITLDVFCGALR</sequence>
<organism evidence="1 2">
    <name type="scientific">Streptosporangium album</name>
    <dbReference type="NCBI Taxonomy" id="47479"/>
    <lineage>
        <taxon>Bacteria</taxon>
        <taxon>Bacillati</taxon>
        <taxon>Actinomycetota</taxon>
        <taxon>Actinomycetes</taxon>
        <taxon>Streptosporangiales</taxon>
        <taxon>Streptosporangiaceae</taxon>
        <taxon>Streptosporangium</taxon>
    </lineage>
</organism>
<gene>
    <name evidence="1" type="ORF">FHR32_006538</name>
</gene>
<keyword evidence="2" id="KW-1185">Reference proteome</keyword>
<protein>
    <submittedName>
        <fullName evidence="1">Uncharacterized protein</fullName>
    </submittedName>
</protein>
<proteinExistence type="predicted"/>
<evidence type="ECO:0000313" key="1">
    <source>
        <dbReference type="EMBL" id="MBB4942152.1"/>
    </source>
</evidence>
<dbReference type="AlphaFoldDB" id="A0A7W7S1T4"/>
<reference evidence="1 2" key="1">
    <citation type="submission" date="2020-08" db="EMBL/GenBank/DDBJ databases">
        <title>Sequencing the genomes of 1000 actinobacteria strains.</title>
        <authorList>
            <person name="Klenk H.-P."/>
        </authorList>
    </citation>
    <scope>NUCLEOTIDE SEQUENCE [LARGE SCALE GENOMIC DNA]</scope>
    <source>
        <strain evidence="1 2">DSM 43023</strain>
    </source>
</reference>
<name>A0A7W7S1T4_9ACTN</name>
<comment type="caution">
    <text evidence="1">The sequence shown here is derived from an EMBL/GenBank/DDBJ whole genome shotgun (WGS) entry which is preliminary data.</text>
</comment>
<dbReference type="EMBL" id="JACHJU010000003">
    <property type="protein sequence ID" value="MBB4942152.1"/>
    <property type="molecule type" value="Genomic_DNA"/>
</dbReference>